<dbReference type="PANTHER" id="PTHR37477">
    <property type="entry name" value="COBALT-PRECORRIN-5A HYDROLASE"/>
    <property type="match status" value="1"/>
</dbReference>
<dbReference type="InterPro" id="IPR002750">
    <property type="entry name" value="CobE/GbiG_C"/>
</dbReference>
<evidence type="ECO:0000259" key="1">
    <source>
        <dbReference type="Pfam" id="PF01890"/>
    </source>
</evidence>
<evidence type="ECO:0000313" key="3">
    <source>
        <dbReference type="Proteomes" id="UP000078356"/>
    </source>
</evidence>
<comment type="caution">
    <text evidence="2">The sequence shown here is derived from an EMBL/GenBank/DDBJ whole genome shotgun (WGS) entry which is preliminary data.</text>
</comment>
<dbReference type="GO" id="GO:0009236">
    <property type="term" value="P:cobalamin biosynthetic process"/>
    <property type="evidence" value="ECO:0007669"/>
    <property type="project" value="InterPro"/>
</dbReference>
<dbReference type="RefSeq" id="WP_064308858.1">
    <property type="nucleotide sequence ID" value="NZ_LWCR01000037.1"/>
</dbReference>
<dbReference type="Pfam" id="PF01890">
    <property type="entry name" value="CbiG_C"/>
    <property type="match status" value="1"/>
</dbReference>
<dbReference type="PANTHER" id="PTHR37477:SF1">
    <property type="entry name" value="COBALT-PRECORRIN-5A HYDROLASE"/>
    <property type="match status" value="1"/>
</dbReference>
<proteinExistence type="predicted"/>
<reference evidence="2 3" key="1">
    <citation type="submission" date="2016-04" db="EMBL/GenBank/DDBJ databases">
        <title>Draft Genome Sequences of Staphylococcus capitis Strain H36, S. capitis Strain H65, S. cohnii Strain H62, S. hominis Strain H69, Mycobacterium iranicum Strain H39, Plantibacter sp. Strain H53, Pseudomonas oryzihabitans Strain H72, and Microbacterium sp. Strain H83, isolated from residential settings.</title>
        <authorList>
            <person name="Lymperopoulou D."/>
            <person name="Adams R.I."/>
            <person name="Lindow S."/>
            <person name="Coil D.A."/>
            <person name="Jospin G."/>
            <person name="Eisen J.A."/>
        </authorList>
    </citation>
    <scope>NUCLEOTIDE SEQUENCE [LARGE SCALE GENOMIC DNA]</scope>
    <source>
        <strain evidence="2 3">H72</strain>
    </source>
</reference>
<dbReference type="OrthoDB" id="9781023at2"/>
<dbReference type="Proteomes" id="UP000078356">
    <property type="component" value="Unassembled WGS sequence"/>
</dbReference>
<dbReference type="Gene3D" id="3.30.420.180">
    <property type="entry name" value="CobE/GbiG C-terminal domain"/>
    <property type="match status" value="1"/>
</dbReference>
<dbReference type="AlphaFoldDB" id="A0A178L9P3"/>
<evidence type="ECO:0000313" key="2">
    <source>
        <dbReference type="EMBL" id="OAN26300.1"/>
    </source>
</evidence>
<gene>
    <name evidence="2" type="ORF">A4V15_22865</name>
</gene>
<name>A0A178L9P3_9PSED</name>
<protein>
    <recommendedName>
        <fullName evidence="1">CobE/GbiG C-terminal domain-containing protein</fullName>
    </recommendedName>
</protein>
<dbReference type="InterPro" id="IPR036518">
    <property type="entry name" value="CobE/GbiG_C_sf"/>
</dbReference>
<feature type="domain" description="CobE/GbiG C-terminal" evidence="1">
    <location>
        <begin position="3"/>
        <end position="122"/>
    </location>
</feature>
<organism evidence="2 3">
    <name type="scientific">Pseudomonas oryzihabitans</name>
    <dbReference type="NCBI Taxonomy" id="47885"/>
    <lineage>
        <taxon>Bacteria</taxon>
        <taxon>Pseudomonadati</taxon>
        <taxon>Pseudomonadota</taxon>
        <taxon>Gammaproteobacteria</taxon>
        <taxon>Pseudomonadales</taxon>
        <taxon>Pseudomonadaceae</taxon>
        <taxon>Pseudomonas</taxon>
    </lineage>
</organism>
<sequence length="124" mass="12945">MALVLGLGCRRDCSVEELAELAQEVLQEAGCDRAALTALATVASRLEEDGLRTLAQRWQLPLQGFPAERLAQERGITSASKRVLQHVGSSSVAEAAALVAAGEGARLLVSKRKSASATAALAYA</sequence>
<dbReference type="InterPro" id="IPR052553">
    <property type="entry name" value="CbiG_hydrolase"/>
</dbReference>
<accession>A0A178L9P3</accession>
<dbReference type="SUPFAM" id="SSF159664">
    <property type="entry name" value="CobE/GbiG C-terminal domain-like"/>
    <property type="match status" value="1"/>
</dbReference>
<dbReference type="EMBL" id="LWCR01000037">
    <property type="protein sequence ID" value="OAN26300.1"/>
    <property type="molecule type" value="Genomic_DNA"/>
</dbReference>